<evidence type="ECO:0000313" key="3">
    <source>
        <dbReference type="EMBL" id="QNO41851.1"/>
    </source>
</evidence>
<dbReference type="GO" id="GO:0017003">
    <property type="term" value="P:protein-heme linkage"/>
    <property type="evidence" value="ECO:0007669"/>
    <property type="project" value="InterPro"/>
</dbReference>
<dbReference type="EMBL" id="MT631370">
    <property type="protein sequence ID" value="QNO49063.1"/>
    <property type="molecule type" value="Genomic_DNA"/>
</dbReference>
<gene>
    <name evidence="4" type="primary">ccmE</name>
    <name evidence="3" type="ORF">BDEPBIDA_00005</name>
    <name evidence="4" type="ORF">FFEDGKNF_00018</name>
</gene>
<dbReference type="InterPro" id="IPR036127">
    <property type="entry name" value="CcmE-like_sf"/>
</dbReference>
<dbReference type="GO" id="GO:0020037">
    <property type="term" value="F:heme binding"/>
    <property type="evidence" value="ECO:0007669"/>
    <property type="project" value="InterPro"/>
</dbReference>
<dbReference type="SUPFAM" id="SSF82093">
    <property type="entry name" value="Heme chaperone CcmE"/>
    <property type="match status" value="1"/>
</dbReference>
<evidence type="ECO:0000313" key="4">
    <source>
        <dbReference type="EMBL" id="QNO49063.1"/>
    </source>
</evidence>
<dbReference type="Pfam" id="PF03100">
    <property type="entry name" value="CcmE"/>
    <property type="match status" value="1"/>
</dbReference>
<dbReference type="AlphaFoldDB" id="A0A7G9YM29"/>
<reference evidence="4" key="1">
    <citation type="submission" date="2020-06" db="EMBL/GenBank/DDBJ databases">
        <title>Unique genomic features of the anaerobic methanotrophic archaea.</title>
        <authorList>
            <person name="Chadwick G.L."/>
            <person name="Skennerton C.T."/>
            <person name="Laso-Perez R."/>
            <person name="Leu A.O."/>
            <person name="Speth D.R."/>
            <person name="Yu H."/>
            <person name="Morgan-Lang C."/>
            <person name="Hatzenpichler R."/>
            <person name="Goudeau D."/>
            <person name="Malmstrom R."/>
            <person name="Brazelton W.J."/>
            <person name="Woyke T."/>
            <person name="Hallam S.J."/>
            <person name="Tyson G.W."/>
            <person name="Wegener G."/>
            <person name="Boetius A."/>
            <person name="Orphan V."/>
        </authorList>
    </citation>
    <scope>NUCLEOTIDE SEQUENCE</scope>
</reference>
<evidence type="ECO:0000256" key="2">
    <source>
        <dbReference type="ARBA" id="ARBA00023136"/>
    </source>
</evidence>
<dbReference type="InterPro" id="IPR012340">
    <property type="entry name" value="NA-bd_OB-fold"/>
</dbReference>
<dbReference type="Gene3D" id="2.40.50.140">
    <property type="entry name" value="Nucleic acid-binding proteins"/>
    <property type="match status" value="1"/>
</dbReference>
<sequence length="134" mass="14418">MDKMRKTLFASATIVVVLVVGLWGVDLQGTLAVGELTDAHIGKTVCVDGEVKTGTLCLTDNGSIVTFTMTDGYNDVNVSYGEHQPVNLQNGMPVTVTGTMLPDRTIEAHRLLSECPSKYETENATLDTTLKSIQ</sequence>
<keyword evidence="2" id="KW-0472">Membrane</keyword>
<dbReference type="InterPro" id="IPR004329">
    <property type="entry name" value="CcmE"/>
</dbReference>
<name>A0A7G9YM29_9EURY</name>
<dbReference type="GO" id="GO:0017004">
    <property type="term" value="P:cytochrome complex assembly"/>
    <property type="evidence" value="ECO:0007669"/>
    <property type="project" value="InterPro"/>
</dbReference>
<dbReference type="GO" id="GO:0005886">
    <property type="term" value="C:plasma membrane"/>
    <property type="evidence" value="ECO:0007669"/>
    <property type="project" value="InterPro"/>
</dbReference>
<evidence type="ECO:0000256" key="1">
    <source>
        <dbReference type="ARBA" id="ARBA00004370"/>
    </source>
</evidence>
<comment type="subcellular location">
    <subcellularLocation>
        <location evidence="1">Membrane</location>
    </subcellularLocation>
</comment>
<proteinExistence type="predicted"/>
<organism evidence="4">
    <name type="scientific">Candidatus Methanogaster sp. ANME-2c ERB4</name>
    <dbReference type="NCBI Taxonomy" id="2759911"/>
    <lineage>
        <taxon>Archaea</taxon>
        <taxon>Methanobacteriati</taxon>
        <taxon>Methanobacteriota</taxon>
        <taxon>Stenosarchaea group</taxon>
        <taxon>Methanomicrobia</taxon>
        <taxon>Methanosarcinales</taxon>
        <taxon>ANME-2 cluster</taxon>
        <taxon>Candidatus Methanogasteraceae</taxon>
        <taxon>Candidatus Methanogaster</taxon>
    </lineage>
</organism>
<dbReference type="EMBL" id="MT630677">
    <property type="protein sequence ID" value="QNO41851.1"/>
    <property type="molecule type" value="Genomic_DNA"/>
</dbReference>
<accession>A0A7G9YM29</accession>
<protein>
    <submittedName>
        <fullName evidence="4">Cytochrome c-type biogenesis protein CcmE</fullName>
    </submittedName>
</protein>